<gene>
    <name evidence="2" type="ORF">J5O05_00875</name>
</gene>
<accession>A0A975DGX3</accession>
<dbReference type="KEGG" id="pxi:J5O05_00875"/>
<feature type="domain" description="DUF1842" evidence="1">
    <location>
        <begin position="6"/>
        <end position="113"/>
    </location>
</feature>
<reference evidence="2" key="1">
    <citation type="submission" date="2021-03" db="EMBL/GenBank/DDBJ databases">
        <title>Complete Genome of Pseudoalteromonas xiamenensis STKMTI.2, a new potential marine bacterium producing anti-Vibrio compounds.</title>
        <authorList>
            <person name="Handayani D.P."/>
            <person name="Isnansetyo A."/>
            <person name="Istiqomah I."/>
            <person name="Jumina J."/>
        </authorList>
    </citation>
    <scope>NUCLEOTIDE SEQUENCE</scope>
    <source>
        <strain evidence="2">STKMTI.2</strain>
    </source>
</reference>
<evidence type="ECO:0000313" key="2">
    <source>
        <dbReference type="EMBL" id="QTH71568.1"/>
    </source>
</evidence>
<organism evidence="2 3">
    <name type="scientific">Pseudoalteromonas xiamenensis</name>
    <dbReference type="NCBI Taxonomy" id="882626"/>
    <lineage>
        <taxon>Bacteria</taxon>
        <taxon>Pseudomonadati</taxon>
        <taxon>Pseudomonadota</taxon>
        <taxon>Gammaproteobacteria</taxon>
        <taxon>Alteromonadales</taxon>
        <taxon>Pseudoalteromonadaceae</taxon>
        <taxon>Pseudoalteromonas</taxon>
    </lineage>
</organism>
<sequence>MSTESLYLVKLQYKTGLVGSGSMVLQLAVDPVTGSLNGRANGAIQEGTQHSPTFTSSASGHMHATGLNGVTKVAAVTGQAVVSFPPPAIGSYLAPFTASFAVDNEWNGKGSFSVGDNTYQCQVSLAD</sequence>
<name>A0A975DGX3_9GAMM</name>
<proteinExistence type="predicted"/>
<protein>
    <submittedName>
        <fullName evidence="2">DUF1842 domain-containing protein</fullName>
    </submittedName>
</protein>
<dbReference type="RefSeq" id="WP_208843194.1">
    <property type="nucleotide sequence ID" value="NZ_CP072133.1"/>
</dbReference>
<evidence type="ECO:0000313" key="3">
    <source>
        <dbReference type="Proteomes" id="UP000664904"/>
    </source>
</evidence>
<dbReference type="Proteomes" id="UP000664904">
    <property type="component" value="Chromosome"/>
</dbReference>
<dbReference type="InterPro" id="IPR014992">
    <property type="entry name" value="DUF1842"/>
</dbReference>
<dbReference type="EMBL" id="CP072133">
    <property type="protein sequence ID" value="QTH71568.1"/>
    <property type="molecule type" value="Genomic_DNA"/>
</dbReference>
<dbReference type="AlphaFoldDB" id="A0A975DGX3"/>
<keyword evidence="3" id="KW-1185">Reference proteome</keyword>
<dbReference type="Pfam" id="PF08896">
    <property type="entry name" value="DUF1842"/>
    <property type="match status" value="1"/>
</dbReference>
<evidence type="ECO:0000259" key="1">
    <source>
        <dbReference type="Pfam" id="PF08896"/>
    </source>
</evidence>